<dbReference type="InterPro" id="IPR003749">
    <property type="entry name" value="ThiS/MoaD-like"/>
</dbReference>
<proteinExistence type="predicted"/>
<dbReference type="InterPro" id="IPR016155">
    <property type="entry name" value="Mopterin_synth/thiamin_S_b"/>
</dbReference>
<keyword evidence="2" id="KW-1185">Reference proteome</keyword>
<dbReference type="Gene3D" id="3.10.20.30">
    <property type="match status" value="1"/>
</dbReference>
<reference evidence="1 2" key="1">
    <citation type="submission" date="2022-11" db="EMBL/GenBank/DDBJ databases">
        <title>Anaerobic phenanthrene biodegradation by a DNRA strain PheN6.</title>
        <authorList>
            <person name="Zhang Z."/>
        </authorList>
    </citation>
    <scope>NUCLEOTIDE SEQUENCE [LARGE SCALE GENOMIC DNA]</scope>
    <source>
        <strain evidence="1 2">PheN6</strain>
    </source>
</reference>
<sequence>MNVIVNGEERLVPPDTTVAGLVAALDLPSRGIAIALDRVIVPRSLWASERLSPGAEVEIVTAMQGG</sequence>
<dbReference type="InterPro" id="IPR012675">
    <property type="entry name" value="Beta-grasp_dom_sf"/>
</dbReference>
<evidence type="ECO:0000313" key="1">
    <source>
        <dbReference type="EMBL" id="MDC5699162.1"/>
    </source>
</evidence>
<evidence type="ECO:0000313" key="2">
    <source>
        <dbReference type="Proteomes" id="UP001150259"/>
    </source>
</evidence>
<comment type="caution">
    <text evidence="1">The sequence shown here is derived from an EMBL/GenBank/DDBJ whole genome shotgun (WGS) entry which is preliminary data.</text>
</comment>
<dbReference type="RefSeq" id="WP_272463721.1">
    <property type="nucleotide sequence ID" value="NZ_JAPFQL010000114.1"/>
</dbReference>
<dbReference type="EMBL" id="JAPFQL010000114">
    <property type="protein sequence ID" value="MDC5699162.1"/>
    <property type="molecule type" value="Genomic_DNA"/>
</dbReference>
<dbReference type="InterPro" id="IPR010035">
    <property type="entry name" value="Thi_S"/>
</dbReference>
<gene>
    <name evidence="1" type="primary">thiS</name>
    <name evidence="1" type="ORF">OO014_18080</name>
</gene>
<dbReference type="Proteomes" id="UP001150259">
    <property type="component" value="Unassembled WGS sequence"/>
</dbReference>
<organism evidence="1 2">
    <name type="scientific">Intrasporangium calvum</name>
    <dbReference type="NCBI Taxonomy" id="53358"/>
    <lineage>
        <taxon>Bacteria</taxon>
        <taxon>Bacillati</taxon>
        <taxon>Actinomycetota</taxon>
        <taxon>Actinomycetes</taxon>
        <taxon>Micrococcales</taxon>
        <taxon>Intrasporangiaceae</taxon>
        <taxon>Intrasporangium</taxon>
    </lineage>
</organism>
<dbReference type="Pfam" id="PF02597">
    <property type="entry name" value="ThiS"/>
    <property type="match status" value="1"/>
</dbReference>
<protein>
    <submittedName>
        <fullName evidence="1">Sulfur carrier protein ThiS</fullName>
    </submittedName>
</protein>
<dbReference type="PANTHER" id="PTHR34472">
    <property type="entry name" value="SULFUR CARRIER PROTEIN THIS"/>
    <property type="match status" value="1"/>
</dbReference>
<dbReference type="NCBIfam" id="TIGR01683">
    <property type="entry name" value="thiS"/>
    <property type="match status" value="1"/>
</dbReference>
<dbReference type="PANTHER" id="PTHR34472:SF1">
    <property type="entry name" value="SULFUR CARRIER PROTEIN THIS"/>
    <property type="match status" value="1"/>
</dbReference>
<accession>A0ABT5GLQ8</accession>
<dbReference type="SUPFAM" id="SSF54285">
    <property type="entry name" value="MoaD/ThiS"/>
    <property type="match status" value="1"/>
</dbReference>
<dbReference type="CDD" id="cd00565">
    <property type="entry name" value="Ubl_ThiS"/>
    <property type="match status" value="1"/>
</dbReference>
<name>A0ABT5GLQ8_9MICO</name>